<protein>
    <submittedName>
        <fullName evidence="2">Murein L,D-transpeptidase</fullName>
    </submittedName>
</protein>
<dbReference type="InterPro" id="IPR052905">
    <property type="entry name" value="LD-transpeptidase_YkuD-like"/>
</dbReference>
<dbReference type="OrthoDB" id="7670868at2"/>
<dbReference type="Proteomes" id="UP000053235">
    <property type="component" value="Unassembled WGS sequence"/>
</dbReference>
<dbReference type="AlphaFoldDB" id="A0A0M7ANW3"/>
<dbReference type="PANTHER" id="PTHR41533">
    <property type="entry name" value="L,D-TRANSPEPTIDASE HI_1667-RELATED"/>
    <property type="match status" value="1"/>
</dbReference>
<dbReference type="InterPro" id="IPR045380">
    <property type="entry name" value="LD_TPept_scaffold_dom"/>
</dbReference>
<dbReference type="EMBL" id="CXWD01000025">
    <property type="protein sequence ID" value="CTQ76211.1"/>
    <property type="molecule type" value="Genomic_DNA"/>
</dbReference>
<proteinExistence type="predicted"/>
<name>A0A0M7ANW3_9HYPH</name>
<evidence type="ECO:0000259" key="1">
    <source>
        <dbReference type="Pfam" id="PF20142"/>
    </source>
</evidence>
<dbReference type="RefSeq" id="WP_144432237.1">
    <property type="nucleotide sequence ID" value="NZ_CXWD01000025.1"/>
</dbReference>
<keyword evidence="3" id="KW-1185">Reference proteome</keyword>
<dbReference type="Pfam" id="PF20142">
    <property type="entry name" value="Scaffold"/>
    <property type="match status" value="1"/>
</dbReference>
<gene>
    <name evidence="2" type="ORF">LAX5112_04520</name>
</gene>
<reference evidence="3" key="1">
    <citation type="submission" date="2015-07" db="EMBL/GenBank/DDBJ databases">
        <authorList>
            <person name="Rodrigo-Torres Lidia"/>
            <person name="Arahal R.David."/>
        </authorList>
    </citation>
    <scope>NUCLEOTIDE SEQUENCE [LARGE SCALE GENOMIC DNA]</scope>
    <source>
        <strain evidence="3">CECT 5112</strain>
    </source>
</reference>
<organism evidence="2 3">
    <name type="scientific">Roseibium alexandrii</name>
    <dbReference type="NCBI Taxonomy" id="388408"/>
    <lineage>
        <taxon>Bacteria</taxon>
        <taxon>Pseudomonadati</taxon>
        <taxon>Pseudomonadota</taxon>
        <taxon>Alphaproteobacteria</taxon>
        <taxon>Hyphomicrobiales</taxon>
        <taxon>Stappiaceae</taxon>
        <taxon>Roseibium</taxon>
    </lineage>
</organism>
<dbReference type="STRING" id="388408.LAX5112_04520"/>
<evidence type="ECO:0000313" key="3">
    <source>
        <dbReference type="Proteomes" id="UP000053235"/>
    </source>
</evidence>
<feature type="domain" description="L,D-transpeptidase scaffold" evidence="1">
    <location>
        <begin position="56"/>
        <end position="190"/>
    </location>
</feature>
<dbReference type="PANTHER" id="PTHR41533:SF2">
    <property type="entry name" value="BLR7131 PROTEIN"/>
    <property type="match status" value="1"/>
</dbReference>
<sequence>MVIRSAGLPIGFLAVFIVWMSVLSGPTLANGEVEDVQRVLNTPERLSLIVEKRRREISAYYGAEDASLLWLGTDRAPAFLYLLRNVHLHGLRPEDYPHAYLETELKSVDEGLSPSEAAWIELLFTGHFLDFANDLRAGRVTPRVLYPGAYMPVHTINGTDALKRLAAAPQLPDFVSIWEPQDDTYRLLKIHLERLYAVKDDGGFTYLDIQEELSPGTQDDQVPDLRRRMFEDGLVGEGAGGELFDKRLAFAVAQSKHRYVLPVSSEVTPRLVRAMNIPVERRIEQVSNAMERIRWIPPEYSRVKLFINKGENQFVFSESGRVVMEGQAFANCPDRNHANTATAIEAVTFHPTWQVPLEFLGNELLPRLKNDPAEVEGVGYYLRRKGADVPLSSLPWGQATPRAINRFKDEFNLYLPASDENPLGSYAFRLRQEQKLALFHLDSAPEDGVFCNPYLPANAFGIVDGLALLEQVIEPRVFPADGIENRLARGDTITFPARSGLMAVATHQSVWLQHQGAIRFGHDPYLEDARLTAALSGRPKP</sequence>
<evidence type="ECO:0000313" key="2">
    <source>
        <dbReference type="EMBL" id="CTQ76211.1"/>
    </source>
</evidence>
<accession>A0A0M7ANW3</accession>